<accession>A0A0C9VKR5</accession>
<sequence>MSGTWPVNELYLFVNNALISEEGYCQVPDVYWSRCPQGTTRLTALELRPFGIHNLPKLTCEANTISFNFERNSIKLLRKFYESCGLDPFSDEVARATGRIIPHHFNLDAKKRRRRSFTGCPRLHEYPKENTFSINAVILDDKSLDHYLGNYYDRQNRPLIFKSHLQNVLRLQESNFRLGIRPSRYWTFLATAEVLPESLRWYDLRTTGHEFAYGEVNIDPRYAELPSRAQEFWSMAVYLGISVDGYLRRWEDYLASEDADPDLWWMIFPESFDTDE</sequence>
<organism evidence="1 2">
    <name type="scientific">Sphaerobolus stellatus (strain SS14)</name>
    <dbReference type="NCBI Taxonomy" id="990650"/>
    <lineage>
        <taxon>Eukaryota</taxon>
        <taxon>Fungi</taxon>
        <taxon>Dikarya</taxon>
        <taxon>Basidiomycota</taxon>
        <taxon>Agaricomycotina</taxon>
        <taxon>Agaricomycetes</taxon>
        <taxon>Phallomycetidae</taxon>
        <taxon>Geastrales</taxon>
        <taxon>Sphaerobolaceae</taxon>
        <taxon>Sphaerobolus</taxon>
    </lineage>
</organism>
<dbReference type="EMBL" id="KN837131">
    <property type="protein sequence ID" value="KIJ42282.1"/>
    <property type="molecule type" value="Genomic_DNA"/>
</dbReference>
<reference evidence="1 2" key="1">
    <citation type="submission" date="2014-06" db="EMBL/GenBank/DDBJ databases">
        <title>Evolutionary Origins and Diversification of the Mycorrhizal Mutualists.</title>
        <authorList>
            <consortium name="DOE Joint Genome Institute"/>
            <consortium name="Mycorrhizal Genomics Consortium"/>
            <person name="Kohler A."/>
            <person name="Kuo A."/>
            <person name="Nagy L.G."/>
            <person name="Floudas D."/>
            <person name="Copeland A."/>
            <person name="Barry K.W."/>
            <person name="Cichocki N."/>
            <person name="Veneault-Fourrey C."/>
            <person name="LaButti K."/>
            <person name="Lindquist E.A."/>
            <person name="Lipzen A."/>
            <person name="Lundell T."/>
            <person name="Morin E."/>
            <person name="Murat C."/>
            <person name="Riley R."/>
            <person name="Ohm R."/>
            <person name="Sun H."/>
            <person name="Tunlid A."/>
            <person name="Henrissat B."/>
            <person name="Grigoriev I.V."/>
            <person name="Hibbett D.S."/>
            <person name="Martin F."/>
        </authorList>
    </citation>
    <scope>NUCLEOTIDE SEQUENCE [LARGE SCALE GENOMIC DNA]</scope>
    <source>
        <strain evidence="1 2">SS14</strain>
    </source>
</reference>
<dbReference type="AlphaFoldDB" id="A0A0C9VKR5"/>
<proteinExistence type="predicted"/>
<name>A0A0C9VKR5_SPHS4</name>
<dbReference type="Proteomes" id="UP000054279">
    <property type="component" value="Unassembled WGS sequence"/>
</dbReference>
<gene>
    <name evidence="1" type="ORF">M422DRAFT_254686</name>
</gene>
<keyword evidence="2" id="KW-1185">Reference proteome</keyword>
<evidence type="ECO:0000313" key="2">
    <source>
        <dbReference type="Proteomes" id="UP000054279"/>
    </source>
</evidence>
<dbReference type="HOGENOM" id="CLU_012055_0_1_1"/>
<evidence type="ECO:0000313" key="1">
    <source>
        <dbReference type="EMBL" id="KIJ42282.1"/>
    </source>
</evidence>
<protein>
    <submittedName>
        <fullName evidence="1">Uncharacterized protein</fullName>
    </submittedName>
</protein>